<evidence type="ECO:0000259" key="7">
    <source>
        <dbReference type="PROSITE" id="PS50888"/>
    </source>
</evidence>
<feature type="compositionally biased region" description="Low complexity" evidence="6">
    <location>
        <begin position="229"/>
        <end position="238"/>
    </location>
</feature>
<dbReference type="InterPro" id="IPR036638">
    <property type="entry name" value="HLH_DNA-bd_sf"/>
</dbReference>
<dbReference type="RefSeq" id="XP_022286303.1">
    <property type="nucleotide sequence ID" value="XM_022430595.1"/>
</dbReference>
<feature type="compositionally biased region" description="Polar residues" evidence="6">
    <location>
        <begin position="312"/>
        <end position="332"/>
    </location>
</feature>
<dbReference type="InterPro" id="IPR050370">
    <property type="entry name" value="HES_HEY"/>
</dbReference>
<dbReference type="GO" id="GO:0006355">
    <property type="term" value="P:regulation of DNA-templated transcription"/>
    <property type="evidence" value="ECO:0007669"/>
    <property type="project" value="InterPro"/>
</dbReference>
<dbReference type="SUPFAM" id="SSF158457">
    <property type="entry name" value="Orange domain-like"/>
    <property type="match status" value="1"/>
</dbReference>
<dbReference type="GO" id="GO:0005634">
    <property type="term" value="C:nucleus"/>
    <property type="evidence" value="ECO:0007669"/>
    <property type="project" value="UniProtKB-SubCell"/>
</dbReference>
<proteinExistence type="predicted"/>
<evidence type="ECO:0000256" key="5">
    <source>
        <dbReference type="ARBA" id="ARBA00023242"/>
    </source>
</evidence>
<dbReference type="GO" id="GO:0046983">
    <property type="term" value="F:protein dimerization activity"/>
    <property type="evidence" value="ECO:0007669"/>
    <property type="project" value="InterPro"/>
</dbReference>
<name>A0A8B8A6L4_CRAVI</name>
<evidence type="ECO:0000256" key="4">
    <source>
        <dbReference type="ARBA" id="ARBA00023163"/>
    </source>
</evidence>
<evidence type="ECO:0000256" key="1">
    <source>
        <dbReference type="ARBA" id="ARBA00004123"/>
    </source>
</evidence>
<feature type="region of interest" description="Disordered" evidence="6">
    <location>
        <begin position="167"/>
        <end position="194"/>
    </location>
</feature>
<dbReference type="Gene3D" id="6.10.250.980">
    <property type="match status" value="1"/>
</dbReference>
<accession>A0A8B8A6L4</accession>
<keyword evidence="3" id="KW-0238">DNA-binding</keyword>
<feature type="region of interest" description="Disordered" evidence="6">
    <location>
        <begin position="312"/>
        <end position="350"/>
    </location>
</feature>
<dbReference type="InterPro" id="IPR011598">
    <property type="entry name" value="bHLH_dom"/>
</dbReference>
<evidence type="ECO:0000313" key="10">
    <source>
        <dbReference type="RefSeq" id="XP_022286303.1"/>
    </source>
</evidence>
<reference evidence="10" key="1">
    <citation type="submission" date="2025-08" db="UniProtKB">
        <authorList>
            <consortium name="RefSeq"/>
        </authorList>
    </citation>
    <scope>IDENTIFICATION</scope>
    <source>
        <tissue evidence="10">Whole sample</tissue>
    </source>
</reference>
<evidence type="ECO:0000259" key="8">
    <source>
        <dbReference type="PROSITE" id="PS51054"/>
    </source>
</evidence>
<comment type="subcellular location">
    <subcellularLocation>
        <location evidence="1">Nucleus</location>
    </subcellularLocation>
</comment>
<keyword evidence="4" id="KW-0804">Transcription</keyword>
<evidence type="ECO:0000256" key="2">
    <source>
        <dbReference type="ARBA" id="ARBA00023015"/>
    </source>
</evidence>
<dbReference type="PROSITE" id="PS50888">
    <property type="entry name" value="BHLH"/>
    <property type="match status" value="1"/>
</dbReference>
<keyword evidence="2" id="KW-0805">Transcription regulation</keyword>
<feature type="compositionally biased region" description="Polar residues" evidence="6">
    <location>
        <begin position="167"/>
        <end position="178"/>
    </location>
</feature>
<dbReference type="Gene3D" id="4.10.280.10">
    <property type="entry name" value="Helix-loop-helix DNA-binding domain"/>
    <property type="match status" value="1"/>
</dbReference>
<dbReference type="GeneID" id="111099184"/>
<dbReference type="FunFam" id="4.10.280.10:FF:000009">
    <property type="entry name" value="Transcription factor HES-1"/>
    <property type="match status" value="1"/>
</dbReference>
<dbReference type="Pfam" id="PF07527">
    <property type="entry name" value="Hairy_orange"/>
    <property type="match status" value="1"/>
</dbReference>
<sequence>MPGSIKGSCQPQFRYTFKITAQADTPHSKIIDNTNMSVDTLDNVMSKDHKTSLRKSNKPIMEKRRRARINHCLTQLKSLVLESMRKDSSQYSKLEKADILEMTVKHLRNLQRNQLASAMASDPTVVTKFRAGFHECANEVMRYLGTVQNVGPDVKSRLVSHLSTCLQTSNNTPSSDNVHTPVPSCPPPQQVPVTSPQQVNILQPLSVHIPHNANVPSRPQSSEFVYSRQTSPPSQTQSPQLLNIAAPVKSECNNNHITSPIKSTPISGQFQIIPSNLYNGPVAVYVGQFNQRQSATSPDAMPVFTLQVPANNISPSFHNNSSPQDFSQQQKSKPFAQHHQQQHRSAFVECKQGVPEASDNLWRPW</sequence>
<keyword evidence="5" id="KW-0539">Nucleus</keyword>
<dbReference type="Proteomes" id="UP000694844">
    <property type="component" value="Chromosome 5"/>
</dbReference>
<dbReference type="OrthoDB" id="6085656at2759"/>
<organism evidence="9 10">
    <name type="scientific">Crassostrea virginica</name>
    <name type="common">Eastern oyster</name>
    <dbReference type="NCBI Taxonomy" id="6565"/>
    <lineage>
        <taxon>Eukaryota</taxon>
        <taxon>Metazoa</taxon>
        <taxon>Spiralia</taxon>
        <taxon>Lophotrochozoa</taxon>
        <taxon>Mollusca</taxon>
        <taxon>Bivalvia</taxon>
        <taxon>Autobranchia</taxon>
        <taxon>Pteriomorphia</taxon>
        <taxon>Ostreida</taxon>
        <taxon>Ostreoidea</taxon>
        <taxon>Ostreidae</taxon>
        <taxon>Crassostrea</taxon>
    </lineage>
</organism>
<evidence type="ECO:0000256" key="6">
    <source>
        <dbReference type="SAM" id="MobiDB-lite"/>
    </source>
</evidence>
<dbReference type="PROSITE" id="PS51054">
    <property type="entry name" value="ORANGE"/>
    <property type="match status" value="1"/>
</dbReference>
<dbReference type="CDD" id="cd18913">
    <property type="entry name" value="bHLH-O_hairy_like"/>
    <property type="match status" value="1"/>
</dbReference>
<feature type="domain" description="BHLH" evidence="7">
    <location>
        <begin position="53"/>
        <end position="110"/>
    </location>
</feature>
<dbReference type="AlphaFoldDB" id="A0A8B8A6L4"/>
<evidence type="ECO:0000313" key="9">
    <source>
        <dbReference type="Proteomes" id="UP000694844"/>
    </source>
</evidence>
<protein>
    <submittedName>
        <fullName evidence="10">Transcription factor HES-4-like</fullName>
    </submittedName>
</protein>
<evidence type="ECO:0000256" key="3">
    <source>
        <dbReference type="ARBA" id="ARBA00023125"/>
    </source>
</evidence>
<dbReference type="SMART" id="SM00353">
    <property type="entry name" value="HLH"/>
    <property type="match status" value="1"/>
</dbReference>
<feature type="region of interest" description="Disordered" evidence="6">
    <location>
        <begin position="210"/>
        <end position="238"/>
    </location>
</feature>
<keyword evidence="9" id="KW-1185">Reference proteome</keyword>
<dbReference type="Pfam" id="PF00010">
    <property type="entry name" value="HLH"/>
    <property type="match status" value="1"/>
</dbReference>
<gene>
    <name evidence="10" type="primary">LOC111099184</name>
</gene>
<dbReference type="PANTHER" id="PTHR10985">
    <property type="entry name" value="BASIC HELIX-LOOP-HELIX TRANSCRIPTION FACTOR, HES-RELATED"/>
    <property type="match status" value="1"/>
</dbReference>
<dbReference type="InterPro" id="IPR003650">
    <property type="entry name" value="Orange_dom"/>
</dbReference>
<dbReference type="KEGG" id="cvn:111099184"/>
<dbReference type="SUPFAM" id="SSF47459">
    <property type="entry name" value="HLH, helix-loop-helix DNA-binding domain"/>
    <property type="match status" value="1"/>
</dbReference>
<feature type="compositionally biased region" description="Polar residues" evidence="6">
    <location>
        <begin position="214"/>
        <end position="228"/>
    </location>
</feature>
<feature type="domain" description="Orange" evidence="8">
    <location>
        <begin position="129"/>
        <end position="162"/>
    </location>
</feature>
<dbReference type="GO" id="GO:0003677">
    <property type="term" value="F:DNA binding"/>
    <property type="evidence" value="ECO:0007669"/>
    <property type="project" value="UniProtKB-KW"/>
</dbReference>
<dbReference type="SMART" id="SM00511">
    <property type="entry name" value="ORANGE"/>
    <property type="match status" value="1"/>
</dbReference>